<dbReference type="PANTHER" id="PTHR30560">
    <property type="entry name" value="TRIGGER FACTOR CHAPERONE AND PEPTIDYL-PROLYL CIS/TRANS ISOMERASE"/>
    <property type="match status" value="1"/>
</dbReference>
<evidence type="ECO:0000313" key="11">
    <source>
        <dbReference type="EMBL" id="MBX21411.1"/>
    </source>
</evidence>
<sequence>MELCLNSTRVLSWTHHHQQQGHRFLCKTSISLSFRTPFLQSNENSWKKPSNPQKIPSFSRQVQRSAFLRRRPREASAPPPPPPPVDVGLEKDGLPADISVTETPEPNSRVRLHIEAPPAVCDDCYKRVMNEFMKQAKVPGFRPGKAVPESILISHVGKQNVQKATVESILKRTLPHALSKVTERALRDSVHIVTKFSDMEKTNFSFNSLRYDVIVDVAPEVKWIPENGYKNLKIVVEIDTEIDAQRASERELRQRHKSLGLLQIVTDRGLQIGDVAVLDISATNIEKDESSAQNIPVAESKGFHFDTEDGDKVLPGFLDSIVGIQRGETKSFPLVIPDSWKQENLRGFHAQFTVECKELFYRDLPALDDSLADKLLPGCSTLQQVKESLLQKCLEVEQTARDQATDNAILDQLCKMVEVDIPQSLFEEQGRQLYGAKLLQIQANMNLTEEQLASLSSPKAVSEYLENQKENISRVIKQNLAVGDVFKRENLKFSTEELVKDVENSIAEFKRHNQAYDEERVRDQVQEVLEGAKVLEWLREHSEIQYITM</sequence>
<proteinExistence type="inferred from homology"/>
<keyword evidence="4" id="KW-0697">Rotamase</keyword>
<dbReference type="EC" id="5.2.1.8" evidence="3"/>
<comment type="catalytic activity">
    <reaction evidence="1">
        <text>[protein]-peptidylproline (omega=180) = [protein]-peptidylproline (omega=0)</text>
        <dbReference type="Rhea" id="RHEA:16237"/>
        <dbReference type="Rhea" id="RHEA-COMP:10747"/>
        <dbReference type="Rhea" id="RHEA-COMP:10748"/>
        <dbReference type="ChEBI" id="CHEBI:83833"/>
        <dbReference type="ChEBI" id="CHEBI:83834"/>
        <dbReference type="EC" id="5.2.1.8"/>
    </reaction>
</comment>
<dbReference type="GO" id="GO:0003755">
    <property type="term" value="F:peptidyl-prolyl cis-trans isomerase activity"/>
    <property type="evidence" value="ECO:0007669"/>
    <property type="project" value="UniProtKB-KW"/>
</dbReference>
<dbReference type="Pfam" id="PF05697">
    <property type="entry name" value="Trigger_N"/>
    <property type="match status" value="1"/>
</dbReference>
<dbReference type="Gene3D" id="1.10.3120.10">
    <property type="entry name" value="Trigger factor, C-terminal domain"/>
    <property type="match status" value="1"/>
</dbReference>
<dbReference type="GO" id="GO:0044183">
    <property type="term" value="F:protein folding chaperone"/>
    <property type="evidence" value="ECO:0007669"/>
    <property type="project" value="TreeGrafter"/>
</dbReference>
<dbReference type="HAMAP" id="MF_00303">
    <property type="entry name" value="Trigger_factor_Tig"/>
    <property type="match status" value="1"/>
</dbReference>
<evidence type="ECO:0000256" key="6">
    <source>
        <dbReference type="ARBA" id="ARBA00023235"/>
    </source>
</evidence>
<feature type="region of interest" description="Disordered" evidence="8">
    <location>
        <begin position="41"/>
        <end position="92"/>
    </location>
</feature>
<dbReference type="GO" id="GO:0043022">
    <property type="term" value="F:ribosome binding"/>
    <property type="evidence" value="ECO:0007669"/>
    <property type="project" value="TreeGrafter"/>
</dbReference>
<comment type="similarity">
    <text evidence="2">Belongs to the FKBP-type PPIase family. Tig subfamily.</text>
</comment>
<evidence type="ECO:0000256" key="2">
    <source>
        <dbReference type="ARBA" id="ARBA00005464"/>
    </source>
</evidence>
<dbReference type="GO" id="GO:0043335">
    <property type="term" value="P:protein unfolding"/>
    <property type="evidence" value="ECO:0007669"/>
    <property type="project" value="TreeGrafter"/>
</dbReference>
<protein>
    <recommendedName>
        <fullName evidence="3">peptidylprolyl isomerase</fullName>
        <ecNumber evidence="3">5.2.1.8</ecNumber>
    </recommendedName>
</protein>
<dbReference type="InterPro" id="IPR046357">
    <property type="entry name" value="PPIase_dom_sf"/>
</dbReference>
<accession>A0A2P2LTY0</accession>
<dbReference type="GO" id="GO:0051083">
    <property type="term" value="P:'de novo' cotranslational protein folding"/>
    <property type="evidence" value="ECO:0007669"/>
    <property type="project" value="TreeGrafter"/>
</dbReference>
<dbReference type="InterPro" id="IPR036611">
    <property type="entry name" value="Trigger_fac_ribosome-bd_sf"/>
</dbReference>
<feature type="domain" description="Trigger factor C-terminal" evidence="10">
    <location>
        <begin position="381"/>
        <end position="538"/>
    </location>
</feature>
<evidence type="ECO:0000256" key="5">
    <source>
        <dbReference type="ARBA" id="ARBA00023186"/>
    </source>
</evidence>
<evidence type="ECO:0000256" key="4">
    <source>
        <dbReference type="ARBA" id="ARBA00023110"/>
    </source>
</evidence>
<dbReference type="FunFam" id="1.10.3120.10:FF:000004">
    <property type="entry name" value="Chloroplast trigger factor"/>
    <property type="match status" value="1"/>
</dbReference>
<dbReference type="GO" id="GO:0015031">
    <property type="term" value="P:protein transport"/>
    <property type="evidence" value="ECO:0007669"/>
    <property type="project" value="InterPro"/>
</dbReference>
<dbReference type="InterPro" id="IPR008881">
    <property type="entry name" value="Trigger_fac_ribosome-bd_bac"/>
</dbReference>
<name>A0A2P2LTY0_RHIMU</name>
<evidence type="ECO:0000256" key="3">
    <source>
        <dbReference type="ARBA" id="ARBA00013194"/>
    </source>
</evidence>
<dbReference type="FunFam" id="3.10.50.40:FF:000001">
    <property type="entry name" value="Trigger factor"/>
    <property type="match status" value="1"/>
</dbReference>
<evidence type="ECO:0000256" key="8">
    <source>
        <dbReference type="SAM" id="MobiDB-lite"/>
    </source>
</evidence>
<dbReference type="Gene3D" id="3.30.70.1050">
    <property type="entry name" value="Trigger factor ribosome-binding domain"/>
    <property type="match status" value="1"/>
</dbReference>
<dbReference type="FunFam" id="3.30.70.1050:FF:000004">
    <property type="entry name" value="Trigger factor"/>
    <property type="match status" value="1"/>
</dbReference>
<organism evidence="11">
    <name type="scientific">Rhizophora mucronata</name>
    <name type="common">Asiatic mangrove</name>
    <dbReference type="NCBI Taxonomy" id="61149"/>
    <lineage>
        <taxon>Eukaryota</taxon>
        <taxon>Viridiplantae</taxon>
        <taxon>Streptophyta</taxon>
        <taxon>Embryophyta</taxon>
        <taxon>Tracheophyta</taxon>
        <taxon>Spermatophyta</taxon>
        <taxon>Magnoliopsida</taxon>
        <taxon>eudicotyledons</taxon>
        <taxon>Gunneridae</taxon>
        <taxon>Pentapetalae</taxon>
        <taxon>rosids</taxon>
        <taxon>fabids</taxon>
        <taxon>Malpighiales</taxon>
        <taxon>Rhizophoraceae</taxon>
        <taxon>Rhizophora</taxon>
    </lineage>
</organism>
<dbReference type="Gene3D" id="3.10.50.40">
    <property type="match status" value="1"/>
</dbReference>
<dbReference type="PANTHER" id="PTHR30560:SF3">
    <property type="entry name" value="TRIGGER FACTOR-LIKE PROTEIN TIG, CHLOROPLASTIC"/>
    <property type="match status" value="1"/>
</dbReference>
<feature type="domain" description="Trigger factor ribosome-binding bacterial" evidence="9">
    <location>
        <begin position="100"/>
        <end position="238"/>
    </location>
</feature>
<evidence type="ECO:0000256" key="7">
    <source>
        <dbReference type="ARBA" id="ARBA00024849"/>
    </source>
</evidence>
<dbReference type="AlphaFoldDB" id="A0A2P2LTY0"/>
<evidence type="ECO:0000259" key="9">
    <source>
        <dbReference type="Pfam" id="PF05697"/>
    </source>
</evidence>
<evidence type="ECO:0000259" key="10">
    <source>
        <dbReference type="Pfam" id="PF05698"/>
    </source>
</evidence>
<dbReference type="EMBL" id="GGEC01040927">
    <property type="protein sequence ID" value="MBX21411.1"/>
    <property type="molecule type" value="Transcribed_RNA"/>
</dbReference>
<feature type="compositionally biased region" description="Polar residues" evidence="8">
    <location>
        <begin position="41"/>
        <end position="64"/>
    </location>
</feature>
<comment type="function">
    <text evidence="7">Involved in protein export. Acts as a chaperone by maintaining the newly synthesized protein in an open conformation. Functions as a peptidyl-prolyl cis-trans isomerase.</text>
</comment>
<dbReference type="InterPro" id="IPR005215">
    <property type="entry name" value="Trig_fac"/>
</dbReference>
<dbReference type="SUPFAM" id="SSF109998">
    <property type="entry name" value="Triger factor/SurA peptide-binding domain-like"/>
    <property type="match status" value="1"/>
</dbReference>
<reference evidence="11" key="1">
    <citation type="submission" date="2018-02" db="EMBL/GenBank/DDBJ databases">
        <title>Rhizophora mucronata_Transcriptome.</title>
        <authorList>
            <person name="Meera S.P."/>
            <person name="Sreeshan A."/>
            <person name="Augustine A."/>
        </authorList>
    </citation>
    <scope>NUCLEOTIDE SEQUENCE</scope>
    <source>
        <tissue evidence="11">Leaf</tissue>
    </source>
</reference>
<dbReference type="SUPFAM" id="SSF102735">
    <property type="entry name" value="Trigger factor ribosome-binding domain"/>
    <property type="match status" value="1"/>
</dbReference>
<evidence type="ECO:0000256" key="1">
    <source>
        <dbReference type="ARBA" id="ARBA00000971"/>
    </source>
</evidence>
<dbReference type="InterPro" id="IPR027304">
    <property type="entry name" value="Trigger_fact/SurA_dom_sf"/>
</dbReference>
<keyword evidence="6" id="KW-0413">Isomerase</keyword>
<dbReference type="SUPFAM" id="SSF54534">
    <property type="entry name" value="FKBP-like"/>
    <property type="match status" value="1"/>
</dbReference>
<keyword evidence="5" id="KW-0143">Chaperone</keyword>
<dbReference type="InterPro" id="IPR008880">
    <property type="entry name" value="Trigger_fac_C"/>
</dbReference>
<dbReference type="InterPro" id="IPR037041">
    <property type="entry name" value="Trigger_fac_C_sf"/>
</dbReference>
<dbReference type="Pfam" id="PF05698">
    <property type="entry name" value="Trigger_C"/>
    <property type="match status" value="1"/>
</dbReference>